<accession>A0ABZ2C9Y7</accession>
<dbReference type="EMBL" id="CP137640">
    <property type="protein sequence ID" value="WVX78817.1"/>
    <property type="molecule type" value="Genomic_DNA"/>
</dbReference>
<evidence type="ECO:0000313" key="1">
    <source>
        <dbReference type="EMBL" id="WVX78817.1"/>
    </source>
</evidence>
<dbReference type="RefSeq" id="WP_338447752.1">
    <property type="nucleotide sequence ID" value="NZ_CP137640.1"/>
</dbReference>
<name>A0ABZ2C9Y7_9BACI</name>
<gene>
    <name evidence="1" type="ORF">R4Z09_16010</name>
</gene>
<sequence length="160" mass="19309">MILFEIILREHEEIFIQEKALPLIFNNIIEEDQEEKVRILTNGFESIIHDSMYEEDRLYQYYDVFKNLRKTEIARLQQIYNEENQDQVTFTMGNFSFDGISIDYIDNKLERQGLIRSQLIIDGGDFSDLNYEPERPKKHITQFGKDFIKFFRKRNLSDNH</sequence>
<reference evidence="1 2" key="1">
    <citation type="submission" date="2023-10" db="EMBL/GenBank/DDBJ databases">
        <title>Niallia locisalis sp.nov. isolated from a salt pond sample.</title>
        <authorList>
            <person name="Li X.-J."/>
            <person name="Dong L."/>
        </authorList>
    </citation>
    <scope>NUCLEOTIDE SEQUENCE [LARGE SCALE GENOMIC DNA]</scope>
    <source>
        <strain evidence="1 2">DSM 29761</strain>
    </source>
</reference>
<keyword evidence="2" id="KW-1185">Reference proteome</keyword>
<organism evidence="1 2">
    <name type="scientific">Niallia oryzisoli</name>
    <dbReference type="NCBI Taxonomy" id="1737571"/>
    <lineage>
        <taxon>Bacteria</taxon>
        <taxon>Bacillati</taxon>
        <taxon>Bacillota</taxon>
        <taxon>Bacilli</taxon>
        <taxon>Bacillales</taxon>
        <taxon>Bacillaceae</taxon>
        <taxon>Niallia</taxon>
    </lineage>
</organism>
<proteinExistence type="predicted"/>
<dbReference type="Proteomes" id="UP001357223">
    <property type="component" value="Chromosome"/>
</dbReference>
<evidence type="ECO:0000313" key="2">
    <source>
        <dbReference type="Proteomes" id="UP001357223"/>
    </source>
</evidence>
<protein>
    <submittedName>
        <fullName evidence="1">Uncharacterized protein</fullName>
    </submittedName>
</protein>